<keyword evidence="9 15" id="KW-0227">DNA damage</keyword>
<dbReference type="InterPro" id="IPR050116">
    <property type="entry name" value="DNA_polymerase-Y"/>
</dbReference>
<evidence type="ECO:0000256" key="6">
    <source>
        <dbReference type="ARBA" id="ARBA00022695"/>
    </source>
</evidence>
<dbReference type="Pfam" id="PF21999">
    <property type="entry name" value="IMS_HHH_1"/>
    <property type="match status" value="1"/>
</dbReference>
<evidence type="ECO:0000256" key="13">
    <source>
        <dbReference type="ARBA" id="ARBA00023204"/>
    </source>
</evidence>
<dbReference type="Gene3D" id="3.30.70.270">
    <property type="match status" value="1"/>
</dbReference>
<dbReference type="Proteomes" id="UP000326207">
    <property type="component" value="Unassembled WGS sequence"/>
</dbReference>
<feature type="active site" evidence="15">
    <location>
        <position position="144"/>
    </location>
</feature>
<evidence type="ECO:0000256" key="10">
    <source>
        <dbReference type="ARBA" id="ARBA00022842"/>
    </source>
</evidence>
<dbReference type="NCBIfam" id="NF002677">
    <property type="entry name" value="PRK02406.1"/>
    <property type="match status" value="1"/>
</dbReference>
<feature type="compositionally biased region" description="Low complexity" evidence="16">
    <location>
        <begin position="390"/>
        <end position="402"/>
    </location>
</feature>
<comment type="similarity">
    <text evidence="2 15">Belongs to the DNA polymerase type-Y family.</text>
</comment>
<comment type="caution">
    <text evidence="18">The sequence shown here is derived from an EMBL/GenBank/DDBJ whole genome shotgun (WGS) entry which is preliminary data.</text>
</comment>
<evidence type="ECO:0000256" key="8">
    <source>
        <dbReference type="ARBA" id="ARBA00022723"/>
    </source>
</evidence>
<dbReference type="GO" id="GO:0003684">
    <property type="term" value="F:damaged DNA binding"/>
    <property type="evidence" value="ECO:0007669"/>
    <property type="project" value="InterPro"/>
</dbReference>
<dbReference type="CDD" id="cd03586">
    <property type="entry name" value="PolY_Pol_IV_kappa"/>
    <property type="match status" value="1"/>
</dbReference>
<dbReference type="GO" id="GO:0003887">
    <property type="term" value="F:DNA-directed DNA polymerase activity"/>
    <property type="evidence" value="ECO:0007669"/>
    <property type="project" value="UniProtKB-UniRule"/>
</dbReference>
<dbReference type="InterPro" id="IPR022880">
    <property type="entry name" value="DNApol_IV"/>
</dbReference>
<evidence type="ECO:0000256" key="5">
    <source>
        <dbReference type="ARBA" id="ARBA00022679"/>
    </source>
</evidence>
<comment type="cofactor">
    <cofactor evidence="15">
        <name>Mg(2+)</name>
        <dbReference type="ChEBI" id="CHEBI:18420"/>
    </cofactor>
    <text evidence="15">Binds 2 magnesium ions per subunit.</text>
</comment>
<evidence type="ECO:0000256" key="12">
    <source>
        <dbReference type="ARBA" id="ARBA00023125"/>
    </source>
</evidence>
<keyword evidence="4 15" id="KW-0963">Cytoplasm</keyword>
<accession>A0A5N5UKL3</accession>
<keyword evidence="11 15" id="KW-0239">DNA-directed DNA polymerase</keyword>
<evidence type="ECO:0000256" key="9">
    <source>
        <dbReference type="ARBA" id="ARBA00022763"/>
    </source>
</evidence>
<dbReference type="InterPro" id="IPR043502">
    <property type="entry name" value="DNA/RNA_pol_sf"/>
</dbReference>
<dbReference type="GO" id="GO:0005737">
    <property type="term" value="C:cytoplasm"/>
    <property type="evidence" value="ECO:0007669"/>
    <property type="project" value="UniProtKB-SubCell"/>
</dbReference>
<dbReference type="Gene3D" id="3.30.1490.100">
    <property type="entry name" value="DNA polymerase, Y-family, little finger domain"/>
    <property type="match status" value="1"/>
</dbReference>
<dbReference type="PANTHER" id="PTHR11076">
    <property type="entry name" value="DNA REPAIR POLYMERASE UMUC / TRANSFERASE FAMILY MEMBER"/>
    <property type="match status" value="1"/>
</dbReference>
<comment type="catalytic activity">
    <reaction evidence="14 15">
        <text>DNA(n) + a 2'-deoxyribonucleoside 5'-triphosphate = DNA(n+1) + diphosphate</text>
        <dbReference type="Rhea" id="RHEA:22508"/>
        <dbReference type="Rhea" id="RHEA-COMP:17339"/>
        <dbReference type="Rhea" id="RHEA-COMP:17340"/>
        <dbReference type="ChEBI" id="CHEBI:33019"/>
        <dbReference type="ChEBI" id="CHEBI:61560"/>
        <dbReference type="ChEBI" id="CHEBI:173112"/>
        <dbReference type="EC" id="2.7.7.7"/>
    </reaction>
</comment>
<feature type="binding site" evidence="15">
    <location>
        <position position="143"/>
    </location>
    <ligand>
        <name>Mg(2+)</name>
        <dbReference type="ChEBI" id="CHEBI:18420"/>
    </ligand>
</feature>
<dbReference type="GO" id="GO:0006261">
    <property type="term" value="P:DNA-templated DNA replication"/>
    <property type="evidence" value="ECO:0007669"/>
    <property type="project" value="UniProtKB-UniRule"/>
</dbReference>
<evidence type="ECO:0000256" key="11">
    <source>
        <dbReference type="ARBA" id="ARBA00022932"/>
    </source>
</evidence>
<keyword evidence="10 15" id="KW-0460">Magnesium</keyword>
<keyword evidence="6 15" id="KW-0548">Nucleotidyltransferase</keyword>
<dbReference type="RefSeq" id="WP_152156242.1">
    <property type="nucleotide sequence ID" value="NZ_QMDY01000003.1"/>
</dbReference>
<keyword evidence="7 15" id="KW-0235">DNA replication</keyword>
<dbReference type="EMBL" id="QMDY01000003">
    <property type="protein sequence ID" value="KAB7519011.1"/>
    <property type="molecule type" value="Genomic_DNA"/>
</dbReference>
<feature type="compositionally biased region" description="Basic residues" evidence="16">
    <location>
        <begin position="403"/>
        <end position="413"/>
    </location>
</feature>
<dbReference type="InterPro" id="IPR036775">
    <property type="entry name" value="DNA_pol_Y-fam_lit_finger_sf"/>
</dbReference>
<comment type="function">
    <text evidence="15">Poorly processive, error-prone DNA polymerase involved in untargeted mutagenesis. Copies undamaged DNA at stalled replication forks, which arise in vivo from mismatched or misaligned primer ends. These misaligned primers can be extended by PolIV. Exhibits no 3'-5' exonuclease (proofreading) activity. May be involved in translesional synthesis.</text>
</comment>
<dbReference type="GO" id="GO:0006281">
    <property type="term" value="P:DNA repair"/>
    <property type="evidence" value="ECO:0007669"/>
    <property type="project" value="UniProtKB-UniRule"/>
</dbReference>
<dbReference type="HAMAP" id="MF_01113">
    <property type="entry name" value="DNApol_IV"/>
    <property type="match status" value="1"/>
</dbReference>
<dbReference type="InterPro" id="IPR001126">
    <property type="entry name" value="UmuC"/>
</dbReference>
<evidence type="ECO:0000256" key="7">
    <source>
        <dbReference type="ARBA" id="ARBA00022705"/>
    </source>
</evidence>
<protein>
    <recommendedName>
        <fullName evidence="15">DNA polymerase IV</fullName>
        <shortName evidence="15">Pol IV</shortName>
        <ecNumber evidence="15">2.7.7.7</ecNumber>
    </recommendedName>
</protein>
<keyword evidence="3 15" id="KW-0515">Mutator protein</keyword>
<feature type="region of interest" description="Disordered" evidence="16">
    <location>
        <begin position="243"/>
        <end position="293"/>
    </location>
</feature>
<evidence type="ECO:0000256" key="4">
    <source>
        <dbReference type="ARBA" id="ARBA00022490"/>
    </source>
</evidence>
<dbReference type="Gene3D" id="1.10.150.20">
    <property type="entry name" value="5' to 3' exonuclease, C-terminal subdomain"/>
    <property type="match status" value="1"/>
</dbReference>
<dbReference type="PANTHER" id="PTHR11076:SF33">
    <property type="entry name" value="DNA POLYMERASE KAPPA"/>
    <property type="match status" value="1"/>
</dbReference>
<feature type="site" description="Substrate discrimination" evidence="15">
    <location>
        <position position="29"/>
    </location>
</feature>
<proteinExistence type="inferred from homology"/>
<evidence type="ECO:0000256" key="3">
    <source>
        <dbReference type="ARBA" id="ARBA00022457"/>
    </source>
</evidence>
<gene>
    <name evidence="18" type="primary">dinB</name>
    <name evidence="15" type="synonym">dbh</name>
    <name evidence="18" type="ORF">DP108_07650</name>
</gene>
<evidence type="ECO:0000256" key="14">
    <source>
        <dbReference type="ARBA" id="ARBA00049244"/>
    </source>
</evidence>
<dbReference type="AlphaFoldDB" id="A0A5N5UKL3"/>
<keyword evidence="5 15" id="KW-0808">Transferase</keyword>
<dbReference type="GO" id="GO:0000287">
    <property type="term" value="F:magnesium ion binding"/>
    <property type="evidence" value="ECO:0007669"/>
    <property type="project" value="UniProtKB-UniRule"/>
</dbReference>
<comment type="subcellular location">
    <subcellularLocation>
        <location evidence="1 15">Cytoplasm</location>
    </subcellularLocation>
</comment>
<dbReference type="EC" id="2.7.7.7" evidence="15"/>
<keyword evidence="8 15" id="KW-0479">Metal-binding</keyword>
<dbReference type="Gene3D" id="3.40.1170.60">
    <property type="match status" value="1"/>
</dbReference>
<evidence type="ECO:0000256" key="1">
    <source>
        <dbReference type="ARBA" id="ARBA00004496"/>
    </source>
</evidence>
<sequence length="423" mass="45279">MAGGTLPVRDGREQSRDRVVCHVDMDCFYAACERLREPALAGEPLVVGMGYETGADVGAVATASYEARAFGVESAMPISEALERLPRKRTAAREDDLDVSEAGFYRSVDMAYYESVSEAVDEVVERAVADADPEGVVRSVSIDEAYLDVSAVGWERAREFAADLRADVEAEVGVTASVGVAPNMSAAKVASDADKPDGLVVVPPDEVRAFLADRPVGELHGVGPVTADRLAEMGIETAADLASADPDDLESTFGSRGRQIHRHARGIDRREVEPVGKPKSISSEKALSVTDDGTTKREVLKRLASEVTERASGKGALYKTIGVKVVRPPFDVNTRARSLSGPVDDPGLVEEIALDLLGEFSDDRVRKLGVRVSNLDFAETDQASLDSWDSGSGQSGETGSSRAGRRTRDRRGRGQTTFGDFDE</sequence>
<evidence type="ECO:0000256" key="2">
    <source>
        <dbReference type="ARBA" id="ARBA00010945"/>
    </source>
</evidence>
<feature type="domain" description="UmuC" evidence="17">
    <location>
        <begin position="20"/>
        <end position="223"/>
    </location>
</feature>
<dbReference type="InterPro" id="IPR017961">
    <property type="entry name" value="DNA_pol_Y-fam_little_finger"/>
</dbReference>
<name>A0A5N5UKL3_9EURY</name>
<evidence type="ECO:0000259" key="17">
    <source>
        <dbReference type="PROSITE" id="PS50173"/>
    </source>
</evidence>
<feature type="binding site" evidence="15">
    <location>
        <position position="24"/>
    </location>
    <ligand>
        <name>Mg(2+)</name>
        <dbReference type="ChEBI" id="CHEBI:18420"/>
    </ligand>
</feature>
<comment type="subunit">
    <text evidence="15">Monomer.</text>
</comment>
<organism evidence="18 19">
    <name type="scientific">Halosegnis rubeus</name>
    <dbReference type="NCBI Taxonomy" id="2212850"/>
    <lineage>
        <taxon>Archaea</taxon>
        <taxon>Methanobacteriati</taxon>
        <taxon>Methanobacteriota</taxon>
        <taxon>Stenosarchaea group</taxon>
        <taxon>Halobacteria</taxon>
        <taxon>Halobacteriales</taxon>
        <taxon>Natronomonadaceae</taxon>
        <taxon>Halosegnis</taxon>
    </lineage>
</organism>
<feature type="compositionally biased region" description="Low complexity" evidence="16">
    <location>
        <begin position="414"/>
        <end position="423"/>
    </location>
</feature>
<dbReference type="SUPFAM" id="SSF56672">
    <property type="entry name" value="DNA/RNA polymerases"/>
    <property type="match status" value="1"/>
</dbReference>
<keyword evidence="13 15" id="KW-0234">DNA repair</keyword>
<reference evidence="18 19" key="1">
    <citation type="submission" date="2019-10" db="EMBL/GenBank/DDBJ databases">
        <title>Unraveling microbial dark matter from salterns through culturing: the case of the genus Halosegnis.</title>
        <authorList>
            <person name="Duran-Viseras A."/>
            <person name="Andrei A.-S."/>
            <person name="Vera-Gargallo B."/>
            <person name="Ghai R."/>
            <person name="Sanchez-Porro C."/>
            <person name="Ventosa A."/>
        </authorList>
    </citation>
    <scope>NUCLEOTIDE SEQUENCE [LARGE SCALE GENOMIC DNA]</scope>
    <source>
        <strain evidence="18 19">F19-13</strain>
    </source>
</reference>
<dbReference type="Pfam" id="PF11799">
    <property type="entry name" value="IMS_C"/>
    <property type="match status" value="1"/>
</dbReference>
<feature type="region of interest" description="Disordered" evidence="16">
    <location>
        <begin position="383"/>
        <end position="423"/>
    </location>
</feature>
<dbReference type="Pfam" id="PF00817">
    <property type="entry name" value="IMS"/>
    <property type="match status" value="1"/>
</dbReference>
<dbReference type="SUPFAM" id="SSF100879">
    <property type="entry name" value="Lesion bypass DNA polymerase (Y-family), little finger domain"/>
    <property type="match status" value="1"/>
</dbReference>
<dbReference type="InterPro" id="IPR043128">
    <property type="entry name" value="Rev_trsase/Diguanyl_cyclase"/>
</dbReference>
<feature type="compositionally biased region" description="Basic and acidic residues" evidence="16">
    <location>
        <begin position="265"/>
        <end position="276"/>
    </location>
</feature>
<keyword evidence="12 15" id="KW-0238">DNA-binding</keyword>
<evidence type="ECO:0000313" key="19">
    <source>
        <dbReference type="Proteomes" id="UP000326207"/>
    </source>
</evidence>
<dbReference type="PROSITE" id="PS50173">
    <property type="entry name" value="UMUC"/>
    <property type="match status" value="1"/>
</dbReference>
<dbReference type="InterPro" id="IPR053848">
    <property type="entry name" value="IMS_HHH_1"/>
</dbReference>
<dbReference type="GO" id="GO:0042276">
    <property type="term" value="P:error-prone translesion synthesis"/>
    <property type="evidence" value="ECO:0007669"/>
    <property type="project" value="TreeGrafter"/>
</dbReference>
<evidence type="ECO:0000256" key="16">
    <source>
        <dbReference type="SAM" id="MobiDB-lite"/>
    </source>
</evidence>
<evidence type="ECO:0000313" key="18">
    <source>
        <dbReference type="EMBL" id="KAB7519011.1"/>
    </source>
</evidence>
<evidence type="ECO:0000256" key="15">
    <source>
        <dbReference type="HAMAP-Rule" id="MF_01113"/>
    </source>
</evidence>